<dbReference type="VEuPathDB" id="MicrosporidiaDB:HERIO_2465"/>
<comment type="caution">
    <text evidence="1">The sequence shown here is derived from an EMBL/GenBank/DDBJ whole genome shotgun (WGS) entry which is preliminary data.</text>
</comment>
<dbReference type="VEuPathDB" id="MicrosporidiaDB:A0H76_699"/>
<accession>A0A1X0Q7B6</accession>
<reference evidence="1 2" key="1">
    <citation type="journal article" date="2017" name="Environ. Microbiol.">
        <title>Decay of the glycolytic pathway and adaptation to intranuclear parasitism within Enterocytozoonidae microsporidia.</title>
        <authorList>
            <person name="Wiredu Boakye D."/>
            <person name="Jaroenlak P."/>
            <person name="Prachumwat A."/>
            <person name="Williams T.A."/>
            <person name="Bateman K.S."/>
            <person name="Itsathitphaisarn O."/>
            <person name="Sritunyalucksana K."/>
            <person name="Paszkiewicz K.H."/>
            <person name="Moore K.A."/>
            <person name="Stentiford G.D."/>
            <person name="Williams B.A."/>
        </authorList>
    </citation>
    <scope>NUCLEOTIDE SEQUENCE [LARGE SCALE GENOMIC DNA]</scope>
    <source>
        <strain evidence="2">canceri</strain>
    </source>
</reference>
<dbReference type="EMBL" id="LTAI01001318">
    <property type="protein sequence ID" value="ORD95617.1"/>
    <property type="molecule type" value="Genomic_DNA"/>
</dbReference>
<evidence type="ECO:0000313" key="2">
    <source>
        <dbReference type="Proteomes" id="UP000192501"/>
    </source>
</evidence>
<evidence type="ECO:0000313" key="1">
    <source>
        <dbReference type="EMBL" id="ORD95617.1"/>
    </source>
</evidence>
<dbReference type="Proteomes" id="UP000192501">
    <property type="component" value="Unassembled WGS sequence"/>
</dbReference>
<gene>
    <name evidence="1" type="ORF">A0H76_699</name>
</gene>
<sequence length="247" mass="30235">MASNNEENNIESEESYLKELIETYKIQRNLTRNCINLYIFLKIKKYEKITIKKNVLEKLINYVPNKDAFTLKNETYNSENFIQRFEDNILTMYFNYFEIKEELIKKLLFEYNKESPEDVSETAELMFLEYTVDTETFEDNIFPLFKDKENLVICPDLRLFNFILKTMKSVKFTEFLDTFDFDETRFSRTEFYDFRKTEKFLFYKKLIYLFLKNNISKGGGDIRKTFKFFLDFFKVKRRFETVFEENQ</sequence>
<dbReference type="AlphaFoldDB" id="A0A1X0Q7B6"/>
<name>A0A1X0Q7B6_9MICR</name>
<protein>
    <submittedName>
        <fullName evidence="1">Uncharacterized protein</fullName>
    </submittedName>
</protein>
<organism evidence="1 2">
    <name type="scientific">Hepatospora eriocheir</name>
    <dbReference type="NCBI Taxonomy" id="1081669"/>
    <lineage>
        <taxon>Eukaryota</taxon>
        <taxon>Fungi</taxon>
        <taxon>Fungi incertae sedis</taxon>
        <taxon>Microsporidia</taxon>
        <taxon>Hepatosporidae</taxon>
        <taxon>Hepatospora</taxon>
    </lineage>
</organism>
<proteinExistence type="predicted"/>